<keyword evidence="1" id="KW-0472">Membrane</keyword>
<accession>A0A410N6M9</accession>
<organism evidence="2 3">
    <name type="scientific">Halorubrum pleomorphic virus 12</name>
    <dbReference type="NCBI Taxonomy" id="2507578"/>
    <lineage>
        <taxon>Viruses</taxon>
        <taxon>Monodnaviria</taxon>
        <taxon>Trapavirae</taxon>
        <taxon>Saleviricota</taxon>
        <taxon>Huolimaviricetes</taxon>
        <taxon>Haloruvirales</taxon>
        <taxon>Pleolipoviridae</taxon>
        <taxon>Betapleolipovirus</taxon>
        <taxon>Betapleolipovirus rosense</taxon>
        <taxon>Betapleolipovirus HRPV12</taxon>
    </lineage>
</organism>
<keyword evidence="1" id="KW-1133">Transmembrane helix</keyword>
<keyword evidence="3" id="KW-1185">Reference proteome</keyword>
<proteinExistence type="predicted"/>
<gene>
    <name evidence="2" type="ORF">HRPV12-gp05</name>
</gene>
<evidence type="ECO:0000256" key="1">
    <source>
        <dbReference type="SAM" id="Phobius"/>
    </source>
</evidence>
<evidence type="ECO:0000313" key="3">
    <source>
        <dbReference type="Proteomes" id="UP000289817"/>
    </source>
</evidence>
<feature type="transmembrane region" description="Helical" evidence="1">
    <location>
        <begin position="156"/>
        <end position="176"/>
    </location>
</feature>
<keyword evidence="1" id="KW-0812">Transmembrane</keyword>
<sequence length="190" mass="20676">MNHRVFACVAVAIIACVAVGTGAAAGQNDPGIELNRTVELPEEERTYAQKIGPQTRLVEWDYNDDREGFVLLFETNASVRMTMTEAVQFSEGAGSGRIYQKRLPKGLTEVFVSVPRRGGQAALTMTTPGSIAQNSFSYVSTGETQPNRAPISYETVQILVVLTATGAAGLTFGIVARRRDKESKDYERIL</sequence>
<dbReference type="InterPro" id="IPR058376">
    <property type="entry name" value="DUF8063"/>
</dbReference>
<dbReference type="Proteomes" id="UP000289817">
    <property type="component" value="Segment"/>
</dbReference>
<reference evidence="3" key="1">
    <citation type="submission" date="2017-11" db="EMBL/GenBank/DDBJ databases">
        <title>Viruses of Lake Retba.</title>
        <authorList>
            <person name="Mizuno C.M."/>
            <person name="Prajapati B."/>
            <person name="Lucas S."/>
            <person name="Sime-Ngando T."/>
            <person name="Forterre P."/>
            <person name="Bamford D.H."/>
            <person name="Prangishvili D."/>
            <person name="Krupovic M."/>
            <person name="Oksanen H.M."/>
        </authorList>
    </citation>
    <scope>NUCLEOTIDE SEQUENCE [LARGE SCALE GENOMIC DNA]</scope>
</reference>
<dbReference type="EMBL" id="MG550110">
    <property type="protein sequence ID" value="QAS68809.1"/>
    <property type="molecule type" value="Genomic_DNA"/>
</dbReference>
<dbReference type="PROSITE" id="PS51257">
    <property type="entry name" value="PROKAR_LIPOPROTEIN"/>
    <property type="match status" value="1"/>
</dbReference>
<protein>
    <submittedName>
        <fullName evidence="2">ORF5</fullName>
    </submittedName>
</protein>
<dbReference type="Pfam" id="PF26259">
    <property type="entry name" value="DUF8063"/>
    <property type="match status" value="1"/>
</dbReference>
<name>A0A410N6M9_9VIRU</name>
<evidence type="ECO:0000313" key="2">
    <source>
        <dbReference type="EMBL" id="QAS68809.1"/>
    </source>
</evidence>